<gene>
    <name evidence="2" type="ORF">PSTG_18845</name>
</gene>
<comment type="caution">
    <text evidence="2">The sequence shown here is derived from an EMBL/GenBank/DDBJ whole genome shotgun (WGS) entry which is preliminary data.</text>
</comment>
<feature type="compositionally biased region" description="Polar residues" evidence="1">
    <location>
        <begin position="135"/>
        <end position="149"/>
    </location>
</feature>
<feature type="compositionally biased region" description="Polar residues" evidence="1">
    <location>
        <begin position="18"/>
        <end position="29"/>
    </location>
</feature>
<sequence length="158" mass="17260">PTSSHSDHQQHQQHPQQANPSLTPSSSAIFSPLPSLFAANARAQDSDSRENSTSSLALSTNLNTRANSSSAHTPIPNSVNPYFPSILPQQPSQSVEHQTAHSSNLNSYRNNLLRSQSSRFHSEHITGHHRDSYLPTPTTPMATPDQSRPGTPDSDLRH</sequence>
<accession>A0A0L0ULW2</accession>
<feature type="compositionally biased region" description="Basic and acidic residues" evidence="1">
    <location>
        <begin position="120"/>
        <end position="132"/>
    </location>
</feature>
<reference evidence="3" key="1">
    <citation type="submission" date="2014-03" db="EMBL/GenBank/DDBJ databases">
        <title>The Genome Sequence of Puccinia striiformis f. sp. tritici PST-78.</title>
        <authorList>
            <consortium name="The Broad Institute Genome Sequencing Platform"/>
            <person name="Cuomo C."/>
            <person name="Hulbert S."/>
            <person name="Chen X."/>
            <person name="Walker B."/>
            <person name="Young S.K."/>
            <person name="Zeng Q."/>
            <person name="Gargeya S."/>
            <person name="Fitzgerald M."/>
            <person name="Haas B."/>
            <person name="Abouelleil A."/>
            <person name="Alvarado L."/>
            <person name="Arachchi H.M."/>
            <person name="Berlin A.M."/>
            <person name="Chapman S.B."/>
            <person name="Goldberg J."/>
            <person name="Griggs A."/>
            <person name="Gujja S."/>
            <person name="Hansen M."/>
            <person name="Howarth C."/>
            <person name="Imamovic A."/>
            <person name="Larimer J."/>
            <person name="McCowan C."/>
            <person name="Montmayeur A."/>
            <person name="Murphy C."/>
            <person name="Neiman D."/>
            <person name="Pearson M."/>
            <person name="Priest M."/>
            <person name="Roberts A."/>
            <person name="Saif S."/>
            <person name="Shea T."/>
            <person name="Sisk P."/>
            <person name="Sykes S."/>
            <person name="Wortman J."/>
            <person name="Nusbaum C."/>
            <person name="Birren B."/>
        </authorList>
    </citation>
    <scope>NUCLEOTIDE SEQUENCE [LARGE SCALE GENOMIC DNA]</scope>
    <source>
        <strain evidence="3">race PST-78</strain>
    </source>
</reference>
<dbReference type="AlphaFoldDB" id="A0A0L0ULW2"/>
<feature type="compositionally biased region" description="Basic and acidic residues" evidence="1">
    <location>
        <begin position="1"/>
        <end position="10"/>
    </location>
</feature>
<dbReference type="STRING" id="1165861.A0A0L0ULW2"/>
<feature type="compositionally biased region" description="Polar residues" evidence="1">
    <location>
        <begin position="87"/>
        <end position="101"/>
    </location>
</feature>
<protein>
    <submittedName>
        <fullName evidence="2">Uncharacterized protein</fullName>
    </submittedName>
</protein>
<dbReference type="Proteomes" id="UP000054564">
    <property type="component" value="Unassembled WGS sequence"/>
</dbReference>
<evidence type="ECO:0000313" key="2">
    <source>
        <dbReference type="EMBL" id="KNE87764.1"/>
    </source>
</evidence>
<feature type="non-terminal residue" evidence="2">
    <location>
        <position position="1"/>
    </location>
</feature>
<keyword evidence="3" id="KW-1185">Reference proteome</keyword>
<feature type="non-terminal residue" evidence="2">
    <location>
        <position position="158"/>
    </location>
</feature>
<feature type="region of interest" description="Disordered" evidence="1">
    <location>
        <begin position="1"/>
        <end position="158"/>
    </location>
</feature>
<proteinExistence type="predicted"/>
<feature type="compositionally biased region" description="Low complexity" evidence="1">
    <location>
        <begin position="51"/>
        <end position="64"/>
    </location>
</feature>
<name>A0A0L0ULW2_9BASI</name>
<organism evidence="2 3">
    <name type="scientific">Puccinia striiformis f. sp. tritici PST-78</name>
    <dbReference type="NCBI Taxonomy" id="1165861"/>
    <lineage>
        <taxon>Eukaryota</taxon>
        <taxon>Fungi</taxon>
        <taxon>Dikarya</taxon>
        <taxon>Basidiomycota</taxon>
        <taxon>Pucciniomycotina</taxon>
        <taxon>Pucciniomycetes</taxon>
        <taxon>Pucciniales</taxon>
        <taxon>Pucciniaceae</taxon>
        <taxon>Puccinia</taxon>
    </lineage>
</organism>
<dbReference type="EMBL" id="AJIL01004229">
    <property type="protein sequence ID" value="KNE87764.1"/>
    <property type="molecule type" value="Genomic_DNA"/>
</dbReference>
<evidence type="ECO:0000313" key="3">
    <source>
        <dbReference type="Proteomes" id="UP000054564"/>
    </source>
</evidence>
<feature type="compositionally biased region" description="Polar residues" evidence="1">
    <location>
        <begin position="65"/>
        <end position="80"/>
    </location>
</feature>
<feature type="compositionally biased region" description="Low complexity" evidence="1">
    <location>
        <begin position="102"/>
        <end position="119"/>
    </location>
</feature>
<evidence type="ECO:0000256" key="1">
    <source>
        <dbReference type="SAM" id="MobiDB-lite"/>
    </source>
</evidence>